<dbReference type="InterPro" id="IPR004678">
    <property type="entry name" value="Cyt_c_oxidase_cbb3_su3"/>
</dbReference>
<keyword evidence="6 19" id="KW-0997">Cell inner membrane</keyword>
<feature type="domain" description="Cytochrome c" evidence="21">
    <location>
        <begin position="203"/>
        <end position="284"/>
    </location>
</feature>
<dbReference type="InterPro" id="IPR032858">
    <property type="entry name" value="CcoP_N"/>
</dbReference>
<evidence type="ECO:0000256" key="1">
    <source>
        <dbReference type="ARBA" id="ARBA00004533"/>
    </source>
</evidence>
<evidence type="ECO:0000256" key="20">
    <source>
        <dbReference type="SAM" id="Phobius"/>
    </source>
</evidence>
<keyword evidence="23" id="KW-1185">Reference proteome</keyword>
<dbReference type="InterPro" id="IPR050597">
    <property type="entry name" value="Cytochrome_c_Oxidase_Subunit"/>
</dbReference>
<keyword evidence="14 20" id="KW-1133">Transmembrane helix</keyword>
<comment type="similarity">
    <text evidence="3 19">Belongs to the CcoP / FixP family.</text>
</comment>
<evidence type="ECO:0000256" key="4">
    <source>
        <dbReference type="ARBA" id="ARBA00022448"/>
    </source>
</evidence>
<evidence type="ECO:0000256" key="2">
    <source>
        <dbReference type="ARBA" id="ARBA00004673"/>
    </source>
</evidence>
<proteinExistence type="inferred from homology"/>
<dbReference type="RefSeq" id="WP_135432445.1">
    <property type="nucleotide sequence ID" value="NZ_RPEM01000009.1"/>
</dbReference>
<dbReference type="Pfam" id="PF14715">
    <property type="entry name" value="FixP_N"/>
    <property type="match status" value="1"/>
</dbReference>
<name>A0ABY2KJA2_9RHOB</name>
<keyword evidence="10 19" id="KW-0479">Metal-binding</keyword>
<dbReference type="Pfam" id="PF13442">
    <property type="entry name" value="Cytochrome_CBB3"/>
    <property type="match status" value="1"/>
</dbReference>
<keyword evidence="15 19" id="KW-0560">Oxidoreductase</keyword>
<evidence type="ECO:0000256" key="5">
    <source>
        <dbReference type="ARBA" id="ARBA00022475"/>
    </source>
</evidence>
<comment type="cofactor">
    <cofactor evidence="19">
        <name>heme c</name>
        <dbReference type="ChEBI" id="CHEBI:61717"/>
    </cofactor>
    <text evidence="19">Binds 2 heme C groups per subunit.</text>
</comment>
<protein>
    <recommendedName>
        <fullName evidence="19">Cbb3-type cytochrome c oxidase subunit</fullName>
    </recommendedName>
</protein>
<dbReference type="PANTHER" id="PTHR33751">
    <property type="entry name" value="CBB3-TYPE CYTOCHROME C OXIDASE SUBUNIT FIXP"/>
    <property type="match status" value="1"/>
</dbReference>
<evidence type="ECO:0000256" key="18">
    <source>
        <dbReference type="ARBA" id="ARBA00023136"/>
    </source>
</evidence>
<gene>
    <name evidence="22" type="primary">ccoP</name>
    <name evidence="22" type="ORF">EEB11_14475</name>
</gene>
<evidence type="ECO:0000256" key="10">
    <source>
        <dbReference type="ARBA" id="ARBA00022723"/>
    </source>
</evidence>
<dbReference type="PRINTS" id="PR00605">
    <property type="entry name" value="CYTCHROMECIC"/>
</dbReference>
<dbReference type="Pfam" id="PF00034">
    <property type="entry name" value="Cytochrom_C"/>
    <property type="match status" value="1"/>
</dbReference>
<dbReference type="InterPro" id="IPR038414">
    <property type="entry name" value="CcoP_N_sf"/>
</dbReference>
<keyword evidence="11" id="KW-0677">Repeat</keyword>
<keyword evidence="4 19" id="KW-0813">Transport</keyword>
<evidence type="ECO:0000256" key="12">
    <source>
        <dbReference type="ARBA" id="ARBA00022781"/>
    </source>
</evidence>
<feature type="transmembrane region" description="Helical" evidence="20">
    <location>
        <begin position="32"/>
        <end position="51"/>
    </location>
</feature>
<dbReference type="NCBIfam" id="TIGR00782">
    <property type="entry name" value="ccoP"/>
    <property type="match status" value="1"/>
</dbReference>
<evidence type="ECO:0000256" key="6">
    <source>
        <dbReference type="ARBA" id="ARBA00022519"/>
    </source>
</evidence>
<dbReference type="Gene3D" id="6.10.280.130">
    <property type="match status" value="1"/>
</dbReference>
<accession>A0ABY2KJA2</accession>
<evidence type="ECO:0000256" key="16">
    <source>
        <dbReference type="ARBA" id="ARBA00023004"/>
    </source>
</evidence>
<sequence>MSIEERDPVSGYLTTGHVWNGITELNSPVPRIVFAFMVVTHLYALVAWFLLPAWPLGQTFTKGLLGIDQKTAVAADIAAANADRAGWMNALATHDFDAIRADPDLMARALATAEPLFGQNCQVCHGANGIGGPGYPRLNDDIWVWGGTADEIATTLRVGINADHPDTHFAQMPAFGRDGLLTGAEISVLTDYVQTLGAGVMADDPSDGALLFQTNCAGCHGEDARGISGSGAPNLTDGDWLYGGDAANLRHGLVAGRQGQMPSWQSRLTEAEIRAMALYVEGLSGTAP</sequence>
<keyword evidence="18 19" id="KW-0472">Membrane</keyword>
<organism evidence="22 23">
    <name type="scientific">Pseudotabrizicola sediminis</name>
    <dbReference type="NCBI Taxonomy" id="2486418"/>
    <lineage>
        <taxon>Bacteria</taxon>
        <taxon>Pseudomonadati</taxon>
        <taxon>Pseudomonadota</taxon>
        <taxon>Alphaproteobacteria</taxon>
        <taxon>Rhodobacterales</taxon>
        <taxon>Paracoccaceae</taxon>
        <taxon>Pseudotabrizicola</taxon>
    </lineage>
</organism>
<keyword evidence="7 19" id="KW-0349">Heme</keyword>
<evidence type="ECO:0000259" key="21">
    <source>
        <dbReference type="PROSITE" id="PS51007"/>
    </source>
</evidence>
<comment type="function">
    <text evidence="19">C-type cytochrome. Part of the cbb3-type cytochrome c oxidase complex.</text>
</comment>
<dbReference type="PROSITE" id="PS51007">
    <property type="entry name" value="CYTC"/>
    <property type="match status" value="2"/>
</dbReference>
<dbReference type="InterPro" id="IPR009056">
    <property type="entry name" value="Cyt_c-like_dom"/>
</dbReference>
<comment type="caution">
    <text evidence="22">The sequence shown here is derived from an EMBL/GenBank/DDBJ whole genome shotgun (WGS) entry which is preliminary data.</text>
</comment>
<keyword evidence="16 19" id="KW-0408">Iron</keyword>
<dbReference type="PIRSF" id="PIRSF000006">
    <property type="entry name" value="Cbb3-Cox_fixP"/>
    <property type="match status" value="1"/>
</dbReference>
<evidence type="ECO:0000256" key="9">
    <source>
        <dbReference type="ARBA" id="ARBA00022692"/>
    </source>
</evidence>
<dbReference type="GO" id="GO:0016491">
    <property type="term" value="F:oxidoreductase activity"/>
    <property type="evidence" value="ECO:0007669"/>
    <property type="project" value="UniProtKB-KW"/>
</dbReference>
<evidence type="ECO:0000256" key="3">
    <source>
        <dbReference type="ARBA" id="ARBA00006113"/>
    </source>
</evidence>
<dbReference type="InterPro" id="IPR008168">
    <property type="entry name" value="Cyt_C_IC"/>
</dbReference>
<comment type="subunit">
    <text evidence="19">Component of the cbb3-type cytochrome c oxidase.</text>
</comment>
<evidence type="ECO:0000256" key="17">
    <source>
        <dbReference type="ARBA" id="ARBA00023065"/>
    </source>
</evidence>
<comment type="pathway">
    <text evidence="2 19">Energy metabolism; oxidative phosphorylation.</text>
</comment>
<keyword evidence="9 20" id="KW-0812">Transmembrane</keyword>
<keyword evidence="17 19" id="KW-0406">Ion transport</keyword>
<dbReference type="Gene3D" id="1.10.760.10">
    <property type="entry name" value="Cytochrome c-like domain"/>
    <property type="match status" value="2"/>
</dbReference>
<keyword evidence="8 19" id="KW-0679">Respiratory chain</keyword>
<feature type="domain" description="Cytochrome c" evidence="21">
    <location>
        <begin position="108"/>
        <end position="197"/>
    </location>
</feature>
<evidence type="ECO:0000256" key="7">
    <source>
        <dbReference type="ARBA" id="ARBA00022617"/>
    </source>
</evidence>
<reference evidence="22 23" key="1">
    <citation type="submission" date="2018-11" db="EMBL/GenBank/DDBJ databases">
        <title>Tabrizicola sp. isolated from sediment of alpine lake.</title>
        <authorList>
            <person name="Liu Z."/>
        </authorList>
    </citation>
    <scope>NUCLEOTIDE SEQUENCE [LARGE SCALE GENOMIC DNA]</scope>
    <source>
        <strain evidence="22 23">DRYC-M-16</strain>
    </source>
</reference>
<keyword evidence="13 19" id="KW-0249">Electron transport</keyword>
<evidence type="ECO:0000313" key="23">
    <source>
        <dbReference type="Proteomes" id="UP000297741"/>
    </source>
</evidence>
<dbReference type="SUPFAM" id="SSF46626">
    <property type="entry name" value="Cytochrome c"/>
    <property type="match status" value="2"/>
</dbReference>
<dbReference type="EMBL" id="RPEM01000009">
    <property type="protein sequence ID" value="TGD42470.1"/>
    <property type="molecule type" value="Genomic_DNA"/>
</dbReference>
<evidence type="ECO:0000256" key="11">
    <source>
        <dbReference type="ARBA" id="ARBA00022737"/>
    </source>
</evidence>
<dbReference type="InterPro" id="IPR036909">
    <property type="entry name" value="Cyt_c-like_dom_sf"/>
</dbReference>
<evidence type="ECO:0000256" key="8">
    <source>
        <dbReference type="ARBA" id="ARBA00022660"/>
    </source>
</evidence>
<evidence type="ECO:0000256" key="14">
    <source>
        <dbReference type="ARBA" id="ARBA00022989"/>
    </source>
</evidence>
<dbReference type="PANTHER" id="PTHR33751:SF1">
    <property type="entry name" value="CBB3-TYPE CYTOCHROME C OXIDASE SUBUNIT FIXP"/>
    <property type="match status" value="1"/>
</dbReference>
<comment type="subcellular location">
    <subcellularLocation>
        <location evidence="1 19">Cell inner membrane</location>
    </subcellularLocation>
</comment>
<evidence type="ECO:0000256" key="19">
    <source>
        <dbReference type="PIRNR" id="PIRNR000006"/>
    </source>
</evidence>
<evidence type="ECO:0000256" key="15">
    <source>
        <dbReference type="ARBA" id="ARBA00023002"/>
    </source>
</evidence>
<dbReference type="Proteomes" id="UP000297741">
    <property type="component" value="Unassembled WGS sequence"/>
</dbReference>
<keyword evidence="12 19" id="KW-0375">Hydrogen ion transport</keyword>
<evidence type="ECO:0000256" key="13">
    <source>
        <dbReference type="ARBA" id="ARBA00022982"/>
    </source>
</evidence>
<evidence type="ECO:0000313" key="22">
    <source>
        <dbReference type="EMBL" id="TGD42470.1"/>
    </source>
</evidence>
<keyword evidence="5 19" id="KW-1003">Cell membrane</keyword>